<reference evidence="1 2" key="1">
    <citation type="journal article" date="2016" name="Mol. Biol. Evol.">
        <title>Comparative Genomics of Early-Diverging Mushroom-Forming Fungi Provides Insights into the Origins of Lignocellulose Decay Capabilities.</title>
        <authorList>
            <person name="Nagy L.G."/>
            <person name="Riley R."/>
            <person name="Tritt A."/>
            <person name="Adam C."/>
            <person name="Daum C."/>
            <person name="Floudas D."/>
            <person name="Sun H."/>
            <person name="Yadav J.S."/>
            <person name="Pangilinan J."/>
            <person name="Larsson K.H."/>
            <person name="Matsuura K."/>
            <person name="Barry K."/>
            <person name="Labutti K."/>
            <person name="Kuo R."/>
            <person name="Ohm R.A."/>
            <person name="Bhattacharya S.S."/>
            <person name="Shirouzu T."/>
            <person name="Yoshinaga Y."/>
            <person name="Martin F.M."/>
            <person name="Grigoriev I.V."/>
            <person name="Hibbett D.S."/>
        </authorList>
    </citation>
    <scope>NUCLEOTIDE SEQUENCE [LARGE SCALE GENOMIC DNA]</scope>
    <source>
        <strain evidence="1 2">HHB14362 ss-1</strain>
    </source>
</reference>
<gene>
    <name evidence="1" type="ORF">NEOLEDRAFT_955737</name>
</gene>
<keyword evidence="2" id="KW-1185">Reference proteome</keyword>
<sequence length="84" mass="9257">MHNLVPHLKLQSLLLISAPSARPNISPSTAPGALHVVVHRMVLGRGEQYNDLLLVLLHNRVLEHRDLVLGHSAHVKQVSQVNAE</sequence>
<dbReference type="EMBL" id="KV425559">
    <property type="protein sequence ID" value="KZT28060.1"/>
    <property type="molecule type" value="Genomic_DNA"/>
</dbReference>
<name>A0A165UF78_9AGAM</name>
<dbReference type="AlphaFoldDB" id="A0A165UF78"/>
<evidence type="ECO:0000313" key="2">
    <source>
        <dbReference type="Proteomes" id="UP000076761"/>
    </source>
</evidence>
<accession>A0A165UF78</accession>
<protein>
    <submittedName>
        <fullName evidence="1">Uncharacterized protein</fullName>
    </submittedName>
</protein>
<evidence type="ECO:0000313" key="1">
    <source>
        <dbReference type="EMBL" id="KZT28060.1"/>
    </source>
</evidence>
<dbReference type="InParanoid" id="A0A165UF78"/>
<organism evidence="1 2">
    <name type="scientific">Neolentinus lepideus HHB14362 ss-1</name>
    <dbReference type="NCBI Taxonomy" id="1314782"/>
    <lineage>
        <taxon>Eukaryota</taxon>
        <taxon>Fungi</taxon>
        <taxon>Dikarya</taxon>
        <taxon>Basidiomycota</taxon>
        <taxon>Agaricomycotina</taxon>
        <taxon>Agaricomycetes</taxon>
        <taxon>Gloeophyllales</taxon>
        <taxon>Gloeophyllaceae</taxon>
        <taxon>Neolentinus</taxon>
    </lineage>
</organism>
<dbReference type="Proteomes" id="UP000076761">
    <property type="component" value="Unassembled WGS sequence"/>
</dbReference>
<proteinExistence type="predicted"/>